<dbReference type="AlphaFoldDB" id="A0A9Q9RQ94"/>
<dbReference type="PANTHER" id="PTHR43397">
    <property type="entry name" value="ERGOTHIONEINE BIOSYNTHESIS PROTEIN 1"/>
    <property type="match status" value="1"/>
</dbReference>
<evidence type="ECO:0000259" key="1">
    <source>
        <dbReference type="Pfam" id="PF03781"/>
    </source>
</evidence>
<name>A0A9Q9RQ94_FUSFU</name>
<evidence type="ECO:0000313" key="3">
    <source>
        <dbReference type="Proteomes" id="UP000760494"/>
    </source>
</evidence>
<dbReference type="InterPro" id="IPR008729">
    <property type="entry name" value="PA_de_COase"/>
</dbReference>
<dbReference type="Gene3D" id="2.40.128.20">
    <property type="match status" value="1"/>
</dbReference>
<dbReference type="EMBL" id="CABFJX010000323">
    <property type="protein sequence ID" value="VTT71256.1"/>
    <property type="molecule type" value="Genomic_DNA"/>
</dbReference>
<dbReference type="Proteomes" id="UP000760494">
    <property type="component" value="Unassembled WGS sequence"/>
</dbReference>
<dbReference type="InterPro" id="IPR005532">
    <property type="entry name" value="SUMF_dom"/>
</dbReference>
<evidence type="ECO:0000313" key="2">
    <source>
        <dbReference type="EMBL" id="VTT71256.1"/>
    </source>
</evidence>
<gene>
    <name evidence="2" type="ORF">C2S_8352</name>
</gene>
<protein>
    <recommendedName>
        <fullName evidence="1">Sulfatase-modifying factor enzyme-like domain-containing protein</fullName>
    </recommendedName>
</protein>
<comment type="caution">
    <text evidence="2">The sequence shown here is derived from an EMBL/GenBank/DDBJ whole genome shotgun (WGS) entry which is preliminary data.</text>
</comment>
<sequence length="640" mass="73379">MESKNPYAFLLQPEQYAPAPVPSLAEWKQLWSVWDLVTTNMMLPDAFMEQPIPLRNPLLFYLGHIPTFEDIHLARAKNSKPTEPAYYHQIFERGIYPDVDDPSKCHDHSKLPDVFPCLGDILVYRERVKDRITSLYQTERPYTDRGLGRALWVGFEHEVPISFPLQICPGQTSQSSQKQLLHDAFRIHGSRCPQQTFTIGYHDPERDEGPNRFFAWDNEREPYDITVPQIEAQGRPVINGEYAKYLVNVNKLQIPATWSKTHDARSDEDYTTFVARHSIKTVWGPVPLSQALDWPVMASFDEVERYSQWAGARLPTLHELRSIHEYVERRREAPGSKVNHQFHTNPKAIFVDLSETNSGFQNFHPMGITHNGDLCGLGDTGGAAEWTGTLFAPQPGFKAMDIYPGYSADFMDEKHLAVVGGSWALHPRIAGRKSFLNWWQKKYLWPWVTFRLTEVDGGICGGFVDALASPVTNTPLHPTFEKDIHNTHLVYDYDATDAEGNPEKWRYEIWFFSDDRAVYAIHGGPMAGRINYQTVAYQCIRPGELWQINWLEETGTIVSLVYDITNKTISGMLGFSKGHWEHPIEAHGDKRNPSDFNRWKELANIGKQTDRFILTEQAKIVEVFKGQGDLKPIKEEDPTF</sequence>
<dbReference type="InterPro" id="IPR051128">
    <property type="entry name" value="EgtD_Methyltrsf_superfamily"/>
</dbReference>
<dbReference type="InterPro" id="IPR042095">
    <property type="entry name" value="SUMF_sf"/>
</dbReference>
<dbReference type="InterPro" id="IPR016187">
    <property type="entry name" value="CTDL_fold"/>
</dbReference>
<proteinExistence type="predicted"/>
<dbReference type="GO" id="GO:0016831">
    <property type="term" value="F:carboxy-lyase activity"/>
    <property type="evidence" value="ECO:0007669"/>
    <property type="project" value="InterPro"/>
</dbReference>
<dbReference type="InterPro" id="IPR012674">
    <property type="entry name" value="Calycin"/>
</dbReference>
<dbReference type="SUPFAM" id="SSF50814">
    <property type="entry name" value="Lipocalins"/>
    <property type="match status" value="1"/>
</dbReference>
<reference evidence="2" key="1">
    <citation type="submission" date="2019-05" db="EMBL/GenBank/DDBJ databases">
        <authorList>
            <person name="Piombo E."/>
        </authorList>
    </citation>
    <scope>NUCLEOTIDE SEQUENCE</scope>
    <source>
        <strain evidence="2">C2S</strain>
    </source>
</reference>
<dbReference type="Pfam" id="PF05870">
    <property type="entry name" value="PA_decarbox"/>
    <property type="match status" value="1"/>
</dbReference>
<accession>A0A9Q9RQ94</accession>
<feature type="domain" description="Sulfatase-modifying factor enzyme-like" evidence="1">
    <location>
        <begin position="213"/>
        <end position="452"/>
    </location>
</feature>
<dbReference type="PANTHER" id="PTHR43397:SF1">
    <property type="entry name" value="ERGOTHIONEINE BIOSYNTHESIS PROTEIN 1"/>
    <property type="match status" value="1"/>
</dbReference>
<dbReference type="SUPFAM" id="SSF56436">
    <property type="entry name" value="C-type lectin-like"/>
    <property type="match status" value="1"/>
</dbReference>
<dbReference type="Gene3D" id="3.90.1580.10">
    <property type="entry name" value="paralog of FGE (formylglycine-generating enzyme)"/>
    <property type="match status" value="1"/>
</dbReference>
<organism evidence="2 3">
    <name type="scientific">Fusarium fujikuroi</name>
    <name type="common">Bakanae and foot rot disease fungus</name>
    <name type="synonym">Gibberella fujikuroi</name>
    <dbReference type="NCBI Taxonomy" id="5127"/>
    <lineage>
        <taxon>Eukaryota</taxon>
        <taxon>Fungi</taxon>
        <taxon>Dikarya</taxon>
        <taxon>Ascomycota</taxon>
        <taxon>Pezizomycotina</taxon>
        <taxon>Sordariomycetes</taxon>
        <taxon>Hypocreomycetidae</taxon>
        <taxon>Hypocreales</taxon>
        <taxon>Nectriaceae</taxon>
        <taxon>Fusarium</taxon>
        <taxon>Fusarium fujikuroi species complex</taxon>
    </lineage>
</organism>
<dbReference type="Pfam" id="PF03781">
    <property type="entry name" value="FGE-sulfatase"/>
    <property type="match status" value="1"/>
</dbReference>